<dbReference type="Pfam" id="PF07687">
    <property type="entry name" value="M20_dimer"/>
    <property type="match status" value="1"/>
</dbReference>
<evidence type="ECO:0000256" key="1">
    <source>
        <dbReference type="ARBA" id="ARBA00001947"/>
    </source>
</evidence>
<dbReference type="Proteomes" id="UP000011910">
    <property type="component" value="Unassembled WGS sequence"/>
</dbReference>
<dbReference type="EC" id="3.5.1.18" evidence="7"/>
<dbReference type="Gene3D" id="3.30.70.360">
    <property type="match status" value="1"/>
</dbReference>
<dbReference type="PROSITE" id="PS00758">
    <property type="entry name" value="ARGE_DAPE_CPG2_1"/>
    <property type="match status" value="1"/>
</dbReference>
<dbReference type="InterPro" id="IPR001261">
    <property type="entry name" value="ArgE/DapE_CS"/>
</dbReference>
<dbReference type="STRING" id="1279009.ADICEAN_00446"/>
<evidence type="ECO:0000313" key="7">
    <source>
        <dbReference type="EMBL" id="EMR04412.1"/>
    </source>
</evidence>
<dbReference type="EMBL" id="AODQ01000006">
    <property type="protein sequence ID" value="EMR04412.1"/>
    <property type="molecule type" value="Genomic_DNA"/>
</dbReference>
<evidence type="ECO:0000256" key="3">
    <source>
        <dbReference type="ARBA" id="ARBA00022801"/>
    </source>
</evidence>
<dbReference type="GO" id="GO:0046872">
    <property type="term" value="F:metal ion binding"/>
    <property type="evidence" value="ECO:0007669"/>
    <property type="project" value="UniProtKB-KW"/>
</dbReference>
<evidence type="ECO:0000256" key="4">
    <source>
        <dbReference type="ARBA" id="ARBA00022833"/>
    </source>
</evidence>
<dbReference type="RefSeq" id="WP_009193853.1">
    <property type="nucleotide sequence ID" value="NZ_AODQ01000006.1"/>
</dbReference>
<dbReference type="GO" id="GO:0009014">
    <property type="term" value="F:succinyl-diaminopimelate desuccinylase activity"/>
    <property type="evidence" value="ECO:0007669"/>
    <property type="project" value="UniProtKB-EC"/>
</dbReference>
<keyword evidence="8" id="KW-1185">Reference proteome</keyword>
<dbReference type="AlphaFoldDB" id="M7NAW6"/>
<keyword evidence="2" id="KW-0479">Metal-binding</keyword>
<keyword evidence="3 7" id="KW-0378">Hydrolase</keyword>
<dbReference type="OrthoDB" id="9792335at2"/>
<dbReference type="eggNOG" id="COG0624">
    <property type="taxonomic scope" value="Bacteria"/>
</dbReference>
<accession>M7NAW6</accession>
<evidence type="ECO:0000256" key="2">
    <source>
        <dbReference type="ARBA" id="ARBA00022723"/>
    </source>
</evidence>
<comment type="cofactor">
    <cofactor evidence="1">
        <name>Zn(2+)</name>
        <dbReference type="ChEBI" id="CHEBI:29105"/>
    </cofactor>
</comment>
<dbReference type="GO" id="GO:0006526">
    <property type="term" value="P:L-arginine biosynthetic process"/>
    <property type="evidence" value="ECO:0007669"/>
    <property type="project" value="TreeGrafter"/>
</dbReference>
<dbReference type="GO" id="GO:0008777">
    <property type="term" value="F:acetylornithine deacetylase activity"/>
    <property type="evidence" value="ECO:0007669"/>
    <property type="project" value="TreeGrafter"/>
</dbReference>
<keyword evidence="4" id="KW-0862">Zinc</keyword>
<dbReference type="PANTHER" id="PTHR43808">
    <property type="entry name" value="ACETYLORNITHINE DEACETYLASE"/>
    <property type="match status" value="1"/>
</dbReference>
<dbReference type="InterPro" id="IPR036264">
    <property type="entry name" value="Bact_exopeptidase_dim_dom"/>
</dbReference>
<dbReference type="PATRIC" id="fig|1279009.4.peg.452"/>
<dbReference type="SUPFAM" id="SSF55031">
    <property type="entry name" value="Bacterial exopeptidase dimerisation domain"/>
    <property type="match status" value="1"/>
</dbReference>
<comment type="caution">
    <text evidence="7">The sequence shown here is derived from an EMBL/GenBank/DDBJ whole genome shotgun (WGS) entry which is preliminary data.</text>
</comment>
<protein>
    <submittedName>
        <fullName evidence="7">Succinyl-diaminopimelate desuccinylase</fullName>
        <ecNumber evidence="7">3.5.1.18</ecNumber>
    </submittedName>
</protein>
<gene>
    <name evidence="7" type="primary">dapE_1</name>
    <name evidence="7" type="ORF">ADICEAN_00446</name>
</gene>
<dbReference type="SUPFAM" id="SSF53187">
    <property type="entry name" value="Zn-dependent exopeptidases"/>
    <property type="match status" value="1"/>
</dbReference>
<dbReference type="InterPro" id="IPR050072">
    <property type="entry name" value="Peptidase_M20A"/>
</dbReference>
<dbReference type="InterPro" id="IPR011650">
    <property type="entry name" value="Peptidase_M20_dimer"/>
</dbReference>
<keyword evidence="5" id="KW-0170">Cobalt</keyword>
<evidence type="ECO:0000256" key="5">
    <source>
        <dbReference type="ARBA" id="ARBA00023285"/>
    </source>
</evidence>
<dbReference type="CDD" id="cd05651">
    <property type="entry name" value="M20_ArgE_DapE-like"/>
    <property type="match status" value="1"/>
</dbReference>
<evidence type="ECO:0000313" key="8">
    <source>
        <dbReference type="Proteomes" id="UP000011910"/>
    </source>
</evidence>
<dbReference type="InterPro" id="IPR002933">
    <property type="entry name" value="Peptidase_M20"/>
</dbReference>
<sequence>MPVESVEQLHAEAVALLKRLISTPSFSREEEAAADLIEQFLRRKGFSPQRQGNNVWCRAENCPPDAPQLLLNSHHDTVRPASGWTKDPFTPLQEEDVLWGLGSNDAGASAVALLAAFCYLSQLPQLPYRLLVAITAEEEISGQGGIASLLPQLGDIALAIVGEPTLGQLAIAEKGLMVLDCLVRGQAGHAARDEGENALYKALPLLEWFRTHQFPKVSPLLGPVKMSVTQIQAGQQHNVVPDECRFVVDVRTNECYQNEELLALIRQGVSAEVTPRSTRLNSSGIASDHPLLQRAREMGLSLFGSPTLSDQALMPFPSVKIGPGDSARSHTADEYIRLSEIRAGIQLYIDLLQDLHL</sequence>
<name>M7NAW6_9BACT</name>
<organism evidence="7 8">
    <name type="scientific">Cesiribacter andamanensis AMV16</name>
    <dbReference type="NCBI Taxonomy" id="1279009"/>
    <lineage>
        <taxon>Bacteria</taxon>
        <taxon>Pseudomonadati</taxon>
        <taxon>Bacteroidota</taxon>
        <taxon>Cytophagia</taxon>
        <taxon>Cytophagales</taxon>
        <taxon>Cesiribacteraceae</taxon>
        <taxon>Cesiribacter</taxon>
    </lineage>
</organism>
<dbReference type="Pfam" id="PF01546">
    <property type="entry name" value="Peptidase_M20"/>
    <property type="match status" value="1"/>
</dbReference>
<proteinExistence type="predicted"/>
<evidence type="ECO:0000259" key="6">
    <source>
        <dbReference type="Pfam" id="PF07687"/>
    </source>
</evidence>
<reference evidence="7 8" key="1">
    <citation type="journal article" date="2013" name="Genome Announc.">
        <title>Draft Genome Sequence of Cesiribacter andamanensis Strain AMV16T, Isolated from a Soil Sample from a Mud Volcano in the Andaman Islands, India.</title>
        <authorList>
            <person name="Shivaji S."/>
            <person name="Ara S."/>
            <person name="Begum Z."/>
            <person name="Srinivas T.N."/>
            <person name="Singh A."/>
            <person name="Kumar Pinnaka A."/>
        </authorList>
    </citation>
    <scope>NUCLEOTIDE SEQUENCE [LARGE SCALE GENOMIC DNA]</scope>
    <source>
        <strain evidence="7 8">AMV16</strain>
    </source>
</reference>
<feature type="domain" description="Peptidase M20 dimerisation" evidence="6">
    <location>
        <begin position="171"/>
        <end position="270"/>
    </location>
</feature>
<dbReference type="Gene3D" id="3.40.630.10">
    <property type="entry name" value="Zn peptidases"/>
    <property type="match status" value="1"/>
</dbReference>
<dbReference type="PANTHER" id="PTHR43808:SF31">
    <property type="entry name" value="N-ACETYL-L-CITRULLINE DEACETYLASE"/>
    <property type="match status" value="1"/>
</dbReference>